<dbReference type="Pfam" id="PF00090">
    <property type="entry name" value="TSP_1"/>
    <property type="match status" value="1"/>
</dbReference>
<dbReference type="PROSITE" id="PS50092">
    <property type="entry name" value="TSP1"/>
    <property type="match status" value="1"/>
</dbReference>
<dbReference type="CDD" id="cd01450">
    <property type="entry name" value="vWFA_subfamily_ECM"/>
    <property type="match status" value="1"/>
</dbReference>
<comment type="caution">
    <text evidence="5">The sequence shown here is derived from an EMBL/GenBank/DDBJ whole genome shotgun (WGS) entry which is preliminary data.</text>
</comment>
<gene>
    <name evidence="5" type="ORF">pdam_00008052</name>
</gene>
<dbReference type="InterPro" id="IPR050525">
    <property type="entry name" value="ECM_Assembly_Org"/>
</dbReference>
<dbReference type="EMBL" id="RCHS01003789">
    <property type="protein sequence ID" value="RMX39695.1"/>
    <property type="molecule type" value="Genomic_DNA"/>
</dbReference>
<dbReference type="FunFam" id="2.20.100.10:FF:000001">
    <property type="entry name" value="semaphorin-5A isoform X1"/>
    <property type="match status" value="1"/>
</dbReference>
<evidence type="ECO:0000259" key="4">
    <source>
        <dbReference type="PROSITE" id="PS50234"/>
    </source>
</evidence>
<dbReference type="InterPro" id="IPR036465">
    <property type="entry name" value="vWFA_dom_sf"/>
</dbReference>
<accession>A0A3M6TE67</accession>
<reference evidence="5 6" key="1">
    <citation type="journal article" date="2018" name="Sci. Rep.">
        <title>Comparative analysis of the Pocillopora damicornis genome highlights role of immune system in coral evolution.</title>
        <authorList>
            <person name="Cunning R."/>
            <person name="Bay R.A."/>
            <person name="Gillette P."/>
            <person name="Baker A.C."/>
            <person name="Traylor-Knowles N."/>
        </authorList>
    </citation>
    <scope>NUCLEOTIDE SEQUENCE [LARGE SCALE GENOMIC DNA]</scope>
    <source>
        <strain evidence="5">RSMAS</strain>
        <tissue evidence="5">Whole animal</tissue>
    </source>
</reference>
<dbReference type="AlphaFoldDB" id="A0A3M6TE67"/>
<dbReference type="Gene3D" id="3.40.50.410">
    <property type="entry name" value="von Willebrand factor, type A domain"/>
    <property type="match status" value="1"/>
</dbReference>
<keyword evidence="1" id="KW-1015">Disulfide bond</keyword>
<dbReference type="Proteomes" id="UP000275408">
    <property type="component" value="Unassembled WGS sequence"/>
</dbReference>
<dbReference type="SUPFAM" id="SSF82895">
    <property type="entry name" value="TSP-1 type 1 repeat"/>
    <property type="match status" value="1"/>
</dbReference>
<feature type="compositionally biased region" description="Basic and acidic residues" evidence="2">
    <location>
        <begin position="456"/>
        <end position="470"/>
    </location>
</feature>
<dbReference type="PROSITE" id="PS50234">
    <property type="entry name" value="VWFA"/>
    <property type="match status" value="1"/>
</dbReference>
<organism evidence="5 6">
    <name type="scientific">Pocillopora damicornis</name>
    <name type="common">Cauliflower coral</name>
    <name type="synonym">Millepora damicornis</name>
    <dbReference type="NCBI Taxonomy" id="46731"/>
    <lineage>
        <taxon>Eukaryota</taxon>
        <taxon>Metazoa</taxon>
        <taxon>Cnidaria</taxon>
        <taxon>Anthozoa</taxon>
        <taxon>Hexacorallia</taxon>
        <taxon>Scleractinia</taxon>
        <taxon>Astrocoeniina</taxon>
        <taxon>Pocilloporidae</taxon>
        <taxon>Pocillopora</taxon>
    </lineage>
</organism>
<feature type="region of interest" description="Disordered" evidence="2">
    <location>
        <begin position="447"/>
        <end position="482"/>
    </location>
</feature>
<dbReference type="InterPro" id="IPR036383">
    <property type="entry name" value="TSP1_rpt_sf"/>
</dbReference>
<dbReference type="Pfam" id="PF00092">
    <property type="entry name" value="VWA"/>
    <property type="match status" value="1"/>
</dbReference>
<keyword evidence="3" id="KW-0732">Signal</keyword>
<protein>
    <recommendedName>
        <fullName evidence="4">VWFA domain-containing protein</fullName>
    </recommendedName>
</protein>
<dbReference type="PANTHER" id="PTHR24020:SF20">
    <property type="entry name" value="PH DOMAIN-CONTAINING PROTEIN"/>
    <property type="match status" value="1"/>
</dbReference>
<dbReference type="OrthoDB" id="6019288at2759"/>
<dbReference type="InterPro" id="IPR000884">
    <property type="entry name" value="TSP1_rpt"/>
</dbReference>
<dbReference type="Gene3D" id="2.20.100.10">
    <property type="entry name" value="Thrombospondin type-1 (TSP1) repeat"/>
    <property type="match status" value="1"/>
</dbReference>
<sequence length="523" mass="59117">MKILLAVIVFALYTLHVQGQNQFKSCSRKWEKIGCFKDNINPSRTLPEMLLNDRDSKSKYHEKGYRLNWHRWTESTHSLACRCAEKAKKKGYTVFGLQFYGECWSGPNAELNFNRDGSSDSCIMDLQDPTNCDKKSLQECVGKQKTNYIYRLTDNPGPQTPDIDGGFTKWSSWTECSKTCGGGEMVRERSCTNPAPQGNGRLCSDCDMIMDVGIIIDSSSSVRRANFGKVKNFLLQLVDKMDVNDSMVHVGVIHYNHKAYLDWNLKSKEAMNANDLKKAIEALKYKPGGTRTDVALATAEKELLNYRNGMRPGVPHVLLVITDGKTSSRSVPYPKVLEPFKKGNVKVIAIGVGKLVDNKELKEIAMGNNGNVLQVDNFDALVSKITDIDRMPIITPLDFEEEIRKINCQASKLPPITKRNGYENLCRTEDKLREYFSLPDIFSTAKRRTRTRRQSKKNDAKNTKMEEEKKAKKKKPLAIGKTTREITKSFSIVSSPGGSNYSLIARRSSSRVEELFDVEDKNL</sequence>
<feature type="chain" id="PRO_5018174312" description="VWFA domain-containing protein" evidence="3">
    <location>
        <begin position="20"/>
        <end position="523"/>
    </location>
</feature>
<evidence type="ECO:0000256" key="3">
    <source>
        <dbReference type="SAM" id="SignalP"/>
    </source>
</evidence>
<dbReference type="InterPro" id="IPR002035">
    <property type="entry name" value="VWF_A"/>
</dbReference>
<name>A0A3M6TE67_POCDA</name>
<feature type="signal peptide" evidence="3">
    <location>
        <begin position="1"/>
        <end position="19"/>
    </location>
</feature>
<evidence type="ECO:0000256" key="2">
    <source>
        <dbReference type="SAM" id="MobiDB-lite"/>
    </source>
</evidence>
<evidence type="ECO:0000313" key="6">
    <source>
        <dbReference type="Proteomes" id="UP000275408"/>
    </source>
</evidence>
<proteinExistence type="predicted"/>
<keyword evidence="6" id="KW-1185">Reference proteome</keyword>
<dbReference type="SMART" id="SM00209">
    <property type="entry name" value="TSP1"/>
    <property type="match status" value="1"/>
</dbReference>
<dbReference type="SUPFAM" id="SSF53300">
    <property type="entry name" value="vWA-like"/>
    <property type="match status" value="1"/>
</dbReference>
<evidence type="ECO:0000313" key="5">
    <source>
        <dbReference type="EMBL" id="RMX39695.1"/>
    </source>
</evidence>
<feature type="domain" description="VWFA" evidence="4">
    <location>
        <begin position="211"/>
        <end position="388"/>
    </location>
</feature>
<dbReference type="SMART" id="SM00327">
    <property type="entry name" value="VWA"/>
    <property type="match status" value="1"/>
</dbReference>
<dbReference type="PRINTS" id="PR00453">
    <property type="entry name" value="VWFADOMAIN"/>
</dbReference>
<dbReference type="PANTHER" id="PTHR24020">
    <property type="entry name" value="COLLAGEN ALPHA"/>
    <property type="match status" value="1"/>
</dbReference>
<evidence type="ECO:0000256" key="1">
    <source>
        <dbReference type="ARBA" id="ARBA00023157"/>
    </source>
</evidence>